<protein>
    <submittedName>
        <fullName evidence="1">Uncharacterized protein</fullName>
    </submittedName>
</protein>
<name>A0A0F9MPE3_9ZZZZ</name>
<accession>A0A0F9MPE3</accession>
<dbReference type="EMBL" id="LAZR01008455">
    <property type="protein sequence ID" value="KKM78660.1"/>
    <property type="molecule type" value="Genomic_DNA"/>
</dbReference>
<comment type="caution">
    <text evidence="1">The sequence shown here is derived from an EMBL/GenBank/DDBJ whole genome shotgun (WGS) entry which is preliminary data.</text>
</comment>
<organism evidence="1">
    <name type="scientific">marine sediment metagenome</name>
    <dbReference type="NCBI Taxonomy" id="412755"/>
    <lineage>
        <taxon>unclassified sequences</taxon>
        <taxon>metagenomes</taxon>
        <taxon>ecological metagenomes</taxon>
    </lineage>
</organism>
<reference evidence="1" key="1">
    <citation type="journal article" date="2015" name="Nature">
        <title>Complex archaea that bridge the gap between prokaryotes and eukaryotes.</title>
        <authorList>
            <person name="Spang A."/>
            <person name="Saw J.H."/>
            <person name="Jorgensen S.L."/>
            <person name="Zaremba-Niedzwiedzka K."/>
            <person name="Martijn J."/>
            <person name="Lind A.E."/>
            <person name="van Eijk R."/>
            <person name="Schleper C."/>
            <person name="Guy L."/>
            <person name="Ettema T.J."/>
        </authorList>
    </citation>
    <scope>NUCLEOTIDE SEQUENCE</scope>
</reference>
<evidence type="ECO:0000313" key="1">
    <source>
        <dbReference type="EMBL" id="KKM78660.1"/>
    </source>
</evidence>
<sequence>IFRAKQVADSIGILRSGDFVAQLRAADISANELEELYLKTV</sequence>
<proteinExistence type="predicted"/>
<feature type="non-terminal residue" evidence="1">
    <location>
        <position position="1"/>
    </location>
</feature>
<gene>
    <name evidence="1" type="ORF">LCGC14_1357710</name>
</gene>
<dbReference type="AlphaFoldDB" id="A0A0F9MPE3"/>